<dbReference type="PANTHER" id="PTHR12526">
    <property type="entry name" value="GLYCOSYLTRANSFERASE"/>
    <property type="match status" value="1"/>
</dbReference>
<dbReference type="Pfam" id="PF00534">
    <property type="entry name" value="Glycos_transf_1"/>
    <property type="match status" value="1"/>
</dbReference>
<dbReference type="GO" id="GO:0016757">
    <property type="term" value="F:glycosyltransferase activity"/>
    <property type="evidence" value="ECO:0007669"/>
    <property type="project" value="InterPro"/>
</dbReference>
<evidence type="ECO:0000313" key="2">
    <source>
        <dbReference type="EMBL" id="GAH62478.1"/>
    </source>
</evidence>
<dbReference type="PANTHER" id="PTHR12526:SF630">
    <property type="entry name" value="GLYCOSYLTRANSFERASE"/>
    <property type="match status" value="1"/>
</dbReference>
<sequence>VVHTHSAKAGILGRFAAHTCHCEACEAGRGNLKRYVSRLLRRSAPRNDKVERHKPLVVHTIHGLAFHLYQSKWLNKFYVAVEKSAAERTDFFISVADAMTGQATAVGIGRPEQFVTAYSAIEEDDFLEPIPQERRKAFRRKYEIGEDAIVLVTIARLFMLKGHKYIIESAKELSKRFDSAVWLFVGDGNLAEKFKEQVRQLGLAEKIRFTGLLPPGQIPLAIQSSDILVHCSLREGLARTLPQAMLCGKPVVSFDVDGAK</sequence>
<dbReference type="AlphaFoldDB" id="X1IY77"/>
<gene>
    <name evidence="2" type="ORF">S03H2_51868</name>
</gene>
<dbReference type="SUPFAM" id="SSF53756">
    <property type="entry name" value="UDP-Glycosyltransferase/glycogen phosphorylase"/>
    <property type="match status" value="1"/>
</dbReference>
<dbReference type="InterPro" id="IPR001296">
    <property type="entry name" value="Glyco_trans_1"/>
</dbReference>
<feature type="non-terminal residue" evidence="2">
    <location>
        <position position="1"/>
    </location>
</feature>
<feature type="domain" description="Glycosyl transferase family 1" evidence="1">
    <location>
        <begin position="135"/>
        <end position="259"/>
    </location>
</feature>
<dbReference type="EMBL" id="BARU01032933">
    <property type="protein sequence ID" value="GAH62478.1"/>
    <property type="molecule type" value="Genomic_DNA"/>
</dbReference>
<organism evidence="2">
    <name type="scientific">marine sediment metagenome</name>
    <dbReference type="NCBI Taxonomy" id="412755"/>
    <lineage>
        <taxon>unclassified sequences</taxon>
        <taxon>metagenomes</taxon>
        <taxon>ecological metagenomes</taxon>
    </lineage>
</organism>
<proteinExistence type="predicted"/>
<protein>
    <recommendedName>
        <fullName evidence="1">Glycosyl transferase family 1 domain-containing protein</fullName>
    </recommendedName>
</protein>
<accession>X1IY77</accession>
<feature type="non-terminal residue" evidence="2">
    <location>
        <position position="260"/>
    </location>
</feature>
<comment type="caution">
    <text evidence="2">The sequence shown here is derived from an EMBL/GenBank/DDBJ whole genome shotgun (WGS) entry which is preliminary data.</text>
</comment>
<evidence type="ECO:0000259" key="1">
    <source>
        <dbReference type="Pfam" id="PF00534"/>
    </source>
</evidence>
<dbReference type="Gene3D" id="3.40.50.2000">
    <property type="entry name" value="Glycogen Phosphorylase B"/>
    <property type="match status" value="2"/>
</dbReference>
<name>X1IY77_9ZZZZ</name>
<reference evidence="2" key="1">
    <citation type="journal article" date="2014" name="Front. Microbiol.">
        <title>High frequency of phylogenetically diverse reductive dehalogenase-homologous genes in deep subseafloor sedimentary metagenomes.</title>
        <authorList>
            <person name="Kawai M."/>
            <person name="Futagami T."/>
            <person name="Toyoda A."/>
            <person name="Takaki Y."/>
            <person name="Nishi S."/>
            <person name="Hori S."/>
            <person name="Arai W."/>
            <person name="Tsubouchi T."/>
            <person name="Morono Y."/>
            <person name="Uchiyama I."/>
            <person name="Ito T."/>
            <person name="Fujiyama A."/>
            <person name="Inagaki F."/>
            <person name="Takami H."/>
        </authorList>
    </citation>
    <scope>NUCLEOTIDE SEQUENCE</scope>
    <source>
        <strain evidence="2">Expedition CK06-06</strain>
    </source>
</reference>